<reference evidence="2" key="1">
    <citation type="submission" date="2022-11" db="UniProtKB">
        <authorList>
            <consortium name="WormBaseParasite"/>
        </authorList>
    </citation>
    <scope>IDENTIFICATION</scope>
</reference>
<organism evidence="1 2">
    <name type="scientific">Ditylenchus dipsaci</name>
    <dbReference type="NCBI Taxonomy" id="166011"/>
    <lineage>
        <taxon>Eukaryota</taxon>
        <taxon>Metazoa</taxon>
        <taxon>Ecdysozoa</taxon>
        <taxon>Nematoda</taxon>
        <taxon>Chromadorea</taxon>
        <taxon>Rhabditida</taxon>
        <taxon>Tylenchina</taxon>
        <taxon>Tylenchomorpha</taxon>
        <taxon>Sphaerularioidea</taxon>
        <taxon>Anguinidae</taxon>
        <taxon>Anguininae</taxon>
        <taxon>Ditylenchus</taxon>
    </lineage>
</organism>
<keyword evidence="1" id="KW-1185">Reference proteome</keyword>
<name>A0A915DM42_9BILA</name>
<protein>
    <submittedName>
        <fullName evidence="2">Uncharacterized protein</fullName>
    </submittedName>
</protein>
<dbReference type="WBParaSite" id="jg20929">
    <property type="protein sequence ID" value="jg20929"/>
    <property type="gene ID" value="jg20929"/>
</dbReference>
<dbReference type="AlphaFoldDB" id="A0A915DM42"/>
<sequence length="217" mass="24342">MTLNNEPIVEEVEIRELSATNASSSPLLLLINSDSSSVYVRSWGVMTRKLATYPLSIGRLTLKDFKMDEEIMQFFASVNPICFSSTVVSCDNVDFSAVPSCFQQLFEKLLKPKAVQLRGIRGVQSCSLSPALTKIFSLPSVDCLHFLGLVHPAAGLKIDFSGILQFLQSKDVVAGRKEIFLDHFCLNWELKKSGTNCTRYFFPPYKTKDELFLDLCH</sequence>
<accession>A0A915DM42</accession>
<proteinExistence type="predicted"/>
<evidence type="ECO:0000313" key="2">
    <source>
        <dbReference type="WBParaSite" id="jg20929"/>
    </source>
</evidence>
<evidence type="ECO:0000313" key="1">
    <source>
        <dbReference type="Proteomes" id="UP000887574"/>
    </source>
</evidence>
<dbReference type="Proteomes" id="UP000887574">
    <property type="component" value="Unplaced"/>
</dbReference>